<organism evidence="1 2">
    <name type="scientific">Ceratopteris richardii</name>
    <name type="common">Triangle waterfern</name>
    <dbReference type="NCBI Taxonomy" id="49495"/>
    <lineage>
        <taxon>Eukaryota</taxon>
        <taxon>Viridiplantae</taxon>
        <taxon>Streptophyta</taxon>
        <taxon>Embryophyta</taxon>
        <taxon>Tracheophyta</taxon>
        <taxon>Polypodiopsida</taxon>
        <taxon>Polypodiidae</taxon>
        <taxon>Polypodiales</taxon>
        <taxon>Pteridineae</taxon>
        <taxon>Pteridaceae</taxon>
        <taxon>Parkerioideae</taxon>
        <taxon>Ceratopteris</taxon>
    </lineage>
</organism>
<comment type="caution">
    <text evidence="1">The sequence shown here is derived from an EMBL/GenBank/DDBJ whole genome shotgun (WGS) entry which is preliminary data.</text>
</comment>
<keyword evidence="2" id="KW-1185">Reference proteome</keyword>
<reference evidence="1 2" key="1">
    <citation type="submission" date="2021-08" db="EMBL/GenBank/DDBJ databases">
        <title>WGS assembly of Ceratopteris richardii.</title>
        <authorList>
            <person name="Marchant D.B."/>
            <person name="Chen G."/>
            <person name="Jenkins J."/>
            <person name="Shu S."/>
            <person name="Leebens-Mack J."/>
            <person name="Grimwood J."/>
            <person name="Schmutz J."/>
            <person name="Soltis P."/>
            <person name="Soltis D."/>
            <person name="Chen Z.-H."/>
        </authorList>
    </citation>
    <scope>NUCLEOTIDE SEQUENCE [LARGE SCALE GENOMIC DNA]</scope>
    <source>
        <strain evidence="1">Whitten #5841</strain>
        <tissue evidence="1">Leaf</tissue>
    </source>
</reference>
<protein>
    <submittedName>
        <fullName evidence="1">Uncharacterized protein</fullName>
    </submittedName>
</protein>
<evidence type="ECO:0000313" key="1">
    <source>
        <dbReference type="EMBL" id="KAH7301801.1"/>
    </source>
</evidence>
<accession>A0A8T2S104</accession>
<proteinExistence type="predicted"/>
<dbReference type="EMBL" id="CM035428">
    <property type="protein sequence ID" value="KAH7301801.1"/>
    <property type="molecule type" value="Genomic_DNA"/>
</dbReference>
<dbReference type="Proteomes" id="UP000825935">
    <property type="component" value="Chromosome 23"/>
</dbReference>
<sequence length="105" mass="11674">MFHQGTNICCLNPNIHFCNSSQSYSSASSSARKSHKPLRSALFFFFHFFSQLEVLEKCPGISNLIKDAFRIHLSPPIGRPACINLQGILRQPSGLTCNVLLVLPL</sequence>
<dbReference type="AlphaFoldDB" id="A0A8T2S104"/>
<name>A0A8T2S104_CERRI</name>
<evidence type="ECO:0000313" key="2">
    <source>
        <dbReference type="Proteomes" id="UP000825935"/>
    </source>
</evidence>
<gene>
    <name evidence="1" type="ORF">KP509_23G043900</name>
</gene>